<reference evidence="2" key="1">
    <citation type="journal article" date="2020" name="Fungal Divers.">
        <title>Resolving the Mortierellaceae phylogeny through synthesis of multi-gene phylogenetics and phylogenomics.</title>
        <authorList>
            <person name="Vandepol N."/>
            <person name="Liber J."/>
            <person name="Desiro A."/>
            <person name="Na H."/>
            <person name="Kennedy M."/>
            <person name="Barry K."/>
            <person name="Grigoriev I.V."/>
            <person name="Miller A.N."/>
            <person name="O'Donnell K."/>
            <person name="Stajich J.E."/>
            <person name="Bonito G."/>
        </authorList>
    </citation>
    <scope>NUCLEOTIDE SEQUENCE</scope>
    <source>
        <strain evidence="2">MES-2147</strain>
    </source>
</reference>
<gene>
    <name evidence="2" type="ORF">BGZ65_010074</name>
</gene>
<keyword evidence="3" id="KW-1185">Reference proteome</keyword>
<protein>
    <submittedName>
        <fullName evidence="2">Uncharacterized protein</fullName>
    </submittedName>
</protein>
<feature type="compositionally biased region" description="Polar residues" evidence="1">
    <location>
        <begin position="12"/>
        <end position="26"/>
    </location>
</feature>
<dbReference type="Proteomes" id="UP000749646">
    <property type="component" value="Unassembled WGS sequence"/>
</dbReference>
<evidence type="ECO:0000256" key="1">
    <source>
        <dbReference type="SAM" id="MobiDB-lite"/>
    </source>
</evidence>
<proteinExistence type="predicted"/>
<dbReference type="EMBL" id="JAAAHW010004727">
    <property type="protein sequence ID" value="KAF9971999.1"/>
    <property type="molecule type" value="Genomic_DNA"/>
</dbReference>
<comment type="caution">
    <text evidence="2">The sequence shown here is derived from an EMBL/GenBank/DDBJ whole genome shotgun (WGS) entry which is preliminary data.</text>
</comment>
<organism evidence="2 3">
    <name type="scientific">Modicella reniformis</name>
    <dbReference type="NCBI Taxonomy" id="1440133"/>
    <lineage>
        <taxon>Eukaryota</taxon>
        <taxon>Fungi</taxon>
        <taxon>Fungi incertae sedis</taxon>
        <taxon>Mucoromycota</taxon>
        <taxon>Mortierellomycotina</taxon>
        <taxon>Mortierellomycetes</taxon>
        <taxon>Mortierellales</taxon>
        <taxon>Mortierellaceae</taxon>
        <taxon>Modicella</taxon>
    </lineage>
</organism>
<accession>A0A9P6M807</accession>
<dbReference type="AlphaFoldDB" id="A0A9P6M807"/>
<evidence type="ECO:0000313" key="2">
    <source>
        <dbReference type="EMBL" id="KAF9971999.1"/>
    </source>
</evidence>
<feature type="compositionally biased region" description="Basic residues" evidence="1">
    <location>
        <begin position="1"/>
        <end position="11"/>
    </location>
</feature>
<feature type="region of interest" description="Disordered" evidence="1">
    <location>
        <begin position="63"/>
        <end position="93"/>
    </location>
</feature>
<feature type="region of interest" description="Disordered" evidence="1">
    <location>
        <begin position="1"/>
        <end position="29"/>
    </location>
</feature>
<evidence type="ECO:0000313" key="3">
    <source>
        <dbReference type="Proteomes" id="UP000749646"/>
    </source>
</evidence>
<feature type="non-terminal residue" evidence="2">
    <location>
        <position position="93"/>
    </location>
</feature>
<sequence length="93" mass="9836">MRRSARSKTRKNSIASSNEIIPNGDTSRLRIEPVENGEYPAVRLVDPGPMPLLSPSASLSVPVAAAATTTTTGSLKDDNSGNNNNNNDGTRIE</sequence>
<name>A0A9P6M807_9FUNG</name>